<evidence type="ECO:0000256" key="2">
    <source>
        <dbReference type="ARBA" id="ARBA00022801"/>
    </source>
</evidence>
<dbReference type="Gene3D" id="3.30.1050.10">
    <property type="entry name" value="SCP2 sterol-binding domain"/>
    <property type="match status" value="1"/>
</dbReference>
<sequence length="623" mass="71546">MASSFTKEANSTFRKIYDLSYVEDYKDSFNGYYADMDGNLNKETLPELMAHYKTIDQINSECPDTVNPSYHKQNYLDDCEGVFEIIPKKIYQVRPRSIDFANFTVVRGKTGWVVVDCMTSMYACKKSFDLIRKTVEDVKISAIIITHSHGDHYLGYDAVGTDTTPLYLPNHFKEMCYDEHVCTSQVMGRRGEYQIGVYNTSPNMVGSCLAAAKLPKVDGKSYSFPHSENTFYITENCTMEVDGLTVDFILTPDTEAPANMMMYFKDYETLSAADNMLHFLHNLLTLRGAKVRSGKLWSKCIDDVIVKYAECVKHHFGGHDWHLSGNEKIRHFWVVQRDMFKYQHDQALRYANKGYTPNEIAEVVHFPRSLETEHCCRGFYGNLKHNLKSQYMMYLGWYDNNVAHLNELPPRELSVKYVEAIGGEEKAFSIGKSAFEKGEYRWAATILNHIVFANKTNQKARNLLADVYDQLGYQCESALWINSYNTAATELRNKDWKEPRPRGAVLSDFPISAFCDYLCVSVEPKVLGDMFKTIKIKYSDTKEERIVIVSNGTLHVRECSEEDTFDASLEGNRKDVCDVFEGKLVFDNAVKEDKVKINGIDIIKKLLEASDFKIKYYNFVEPQ</sequence>
<evidence type="ECO:0000256" key="4">
    <source>
        <dbReference type="ARBA" id="ARBA00033751"/>
    </source>
</evidence>
<evidence type="ECO:0000256" key="3">
    <source>
        <dbReference type="ARBA" id="ARBA00022833"/>
    </source>
</evidence>
<name>L7FMH0_ENTIV</name>
<keyword evidence="1" id="KW-0479">Metal-binding</keyword>
<dbReference type="InterPro" id="IPR052195">
    <property type="entry name" value="Bact_Alkyl/Aryl-Sulfatase"/>
</dbReference>
<gene>
    <name evidence="6" type="ORF">EIN_330660</name>
</gene>
<keyword evidence="3" id="KW-0862">Zinc</keyword>
<dbReference type="RefSeq" id="XP_004255533.1">
    <property type="nucleotide sequence ID" value="XM_004255485.1"/>
</dbReference>
<dbReference type="Gene3D" id="1.25.40.880">
    <property type="entry name" value="Alkyl sulfatase, dimerisation domain"/>
    <property type="match status" value="1"/>
</dbReference>
<dbReference type="VEuPathDB" id="AmoebaDB:EIN_330660"/>
<dbReference type="PANTHER" id="PTHR43223:SF1">
    <property type="entry name" value="ALKYL_ARYL-SULFATASE BDS1"/>
    <property type="match status" value="1"/>
</dbReference>
<dbReference type="Pfam" id="PF00753">
    <property type="entry name" value="Lactamase_B"/>
    <property type="match status" value="1"/>
</dbReference>
<dbReference type="GeneID" id="14887736"/>
<dbReference type="SUPFAM" id="SSF55718">
    <property type="entry name" value="SCP-like"/>
    <property type="match status" value="1"/>
</dbReference>
<dbReference type="Pfam" id="PF14863">
    <property type="entry name" value="Alkyl_sulf_dimr"/>
    <property type="match status" value="1"/>
</dbReference>
<dbReference type="InterPro" id="IPR036866">
    <property type="entry name" value="RibonucZ/Hydroxyglut_hydro"/>
</dbReference>
<dbReference type="SMART" id="SM00849">
    <property type="entry name" value="Lactamase_B"/>
    <property type="match status" value="1"/>
</dbReference>
<dbReference type="OrthoDB" id="449487at2759"/>
<dbReference type="GO" id="GO:0018741">
    <property type="term" value="F:linear primary-alkylsulfatase activity"/>
    <property type="evidence" value="ECO:0007669"/>
    <property type="project" value="InterPro"/>
</dbReference>
<dbReference type="PANTHER" id="PTHR43223">
    <property type="entry name" value="ALKYL/ARYL-SULFATASE"/>
    <property type="match status" value="1"/>
</dbReference>
<dbReference type="InterPro" id="IPR001279">
    <property type="entry name" value="Metallo-B-lactamas"/>
</dbReference>
<reference evidence="6 7" key="1">
    <citation type="submission" date="2012-10" db="EMBL/GenBank/DDBJ databases">
        <authorList>
            <person name="Zafar N."/>
            <person name="Inman J."/>
            <person name="Hall N."/>
            <person name="Lorenzi H."/>
            <person name="Caler E."/>
        </authorList>
    </citation>
    <scope>NUCLEOTIDE SEQUENCE [LARGE SCALE GENOMIC DNA]</scope>
    <source>
        <strain evidence="6 7">IP1</strain>
    </source>
</reference>
<dbReference type="InterPro" id="IPR038536">
    <property type="entry name" value="Alkyl/aryl-sulf_dimr_sf"/>
</dbReference>
<dbReference type="Pfam" id="PF14864">
    <property type="entry name" value="Alkyl_sulf_C"/>
    <property type="match status" value="1"/>
</dbReference>
<dbReference type="InterPro" id="IPR029229">
    <property type="entry name" value="Alkyl_sulf_C"/>
</dbReference>
<dbReference type="GO" id="GO:0046872">
    <property type="term" value="F:metal ion binding"/>
    <property type="evidence" value="ECO:0007669"/>
    <property type="project" value="UniProtKB-KW"/>
</dbReference>
<evidence type="ECO:0000313" key="7">
    <source>
        <dbReference type="Proteomes" id="UP000014680"/>
    </source>
</evidence>
<dbReference type="Gene3D" id="3.60.15.30">
    <property type="entry name" value="Metallo-beta-lactamase domain"/>
    <property type="match status" value="1"/>
</dbReference>
<dbReference type="InterPro" id="IPR044097">
    <property type="entry name" value="Bds1/SdsA1_MBL-fold"/>
</dbReference>
<feature type="domain" description="Metallo-beta-lactamase" evidence="5">
    <location>
        <begin position="100"/>
        <end position="319"/>
    </location>
</feature>
<dbReference type="AlphaFoldDB" id="L7FMH0"/>
<keyword evidence="2" id="KW-0378">Hydrolase</keyword>
<evidence type="ECO:0000259" key="5">
    <source>
        <dbReference type="SMART" id="SM00849"/>
    </source>
</evidence>
<evidence type="ECO:0000313" key="6">
    <source>
        <dbReference type="EMBL" id="ELP88762.1"/>
    </source>
</evidence>
<dbReference type="Proteomes" id="UP000014680">
    <property type="component" value="Unassembled WGS sequence"/>
</dbReference>
<dbReference type="GO" id="GO:0046983">
    <property type="term" value="F:protein dimerization activity"/>
    <property type="evidence" value="ECO:0007669"/>
    <property type="project" value="InterPro"/>
</dbReference>
<keyword evidence="7" id="KW-1185">Reference proteome</keyword>
<dbReference type="CDD" id="cd07710">
    <property type="entry name" value="arylsulfatase_Sdsa1-like_MBL-fold"/>
    <property type="match status" value="1"/>
</dbReference>
<dbReference type="SUPFAM" id="SSF56281">
    <property type="entry name" value="Metallo-hydrolase/oxidoreductase"/>
    <property type="match status" value="1"/>
</dbReference>
<proteinExistence type="inferred from homology"/>
<dbReference type="OMA" id="AQHEHDH"/>
<comment type="similarity">
    <text evidence="4">Belongs to the metallo-beta-lactamase superfamily. Type III sulfatase family.</text>
</comment>
<accession>L7FMH0</accession>
<dbReference type="GO" id="GO:0018909">
    <property type="term" value="P:dodecyl sulfate metabolic process"/>
    <property type="evidence" value="ECO:0007669"/>
    <property type="project" value="InterPro"/>
</dbReference>
<protein>
    <recommendedName>
        <fullName evidence="5">Metallo-beta-lactamase domain-containing protein</fullName>
    </recommendedName>
</protein>
<evidence type="ECO:0000256" key="1">
    <source>
        <dbReference type="ARBA" id="ARBA00022723"/>
    </source>
</evidence>
<dbReference type="InterPro" id="IPR036527">
    <property type="entry name" value="SCP2_sterol-bd_dom_sf"/>
</dbReference>
<dbReference type="KEGG" id="eiv:EIN_330660"/>
<dbReference type="InterPro" id="IPR029228">
    <property type="entry name" value="Alkyl_sulf_dimr"/>
</dbReference>
<dbReference type="EMBL" id="KB206701">
    <property type="protein sequence ID" value="ELP88762.1"/>
    <property type="molecule type" value="Genomic_DNA"/>
</dbReference>
<organism evidence="6 7">
    <name type="scientific">Entamoeba invadens IP1</name>
    <dbReference type="NCBI Taxonomy" id="370355"/>
    <lineage>
        <taxon>Eukaryota</taxon>
        <taxon>Amoebozoa</taxon>
        <taxon>Evosea</taxon>
        <taxon>Archamoebae</taxon>
        <taxon>Mastigamoebida</taxon>
        <taxon>Entamoebidae</taxon>
        <taxon>Entamoeba</taxon>
    </lineage>
</organism>